<reference evidence="2" key="1">
    <citation type="journal article" date="2020" name="Nature">
        <title>Giant virus diversity and host interactions through global metagenomics.</title>
        <authorList>
            <person name="Schulz F."/>
            <person name="Roux S."/>
            <person name="Paez-Espino D."/>
            <person name="Jungbluth S."/>
            <person name="Walsh D.A."/>
            <person name="Denef V.J."/>
            <person name="McMahon K.D."/>
            <person name="Konstantinidis K.T."/>
            <person name="Eloe-Fadrosh E.A."/>
            <person name="Kyrpides N.C."/>
            <person name="Woyke T."/>
        </authorList>
    </citation>
    <scope>NUCLEOTIDE SEQUENCE</scope>
    <source>
        <strain evidence="2">GVMAG-M-3300023184-60</strain>
    </source>
</reference>
<name>A0A6C0I8M0_9ZZZZ</name>
<accession>A0A6C0I8M0</accession>
<feature type="compositionally biased region" description="Basic residues" evidence="1">
    <location>
        <begin position="115"/>
        <end position="157"/>
    </location>
</feature>
<organism evidence="2">
    <name type="scientific">viral metagenome</name>
    <dbReference type="NCBI Taxonomy" id="1070528"/>
    <lineage>
        <taxon>unclassified sequences</taxon>
        <taxon>metagenomes</taxon>
        <taxon>organismal metagenomes</taxon>
    </lineage>
</organism>
<evidence type="ECO:0000313" key="2">
    <source>
        <dbReference type="EMBL" id="QHT89304.1"/>
    </source>
</evidence>
<dbReference type="EMBL" id="MN740139">
    <property type="protein sequence ID" value="QHT89304.1"/>
    <property type="molecule type" value="Genomic_DNA"/>
</dbReference>
<proteinExistence type="predicted"/>
<dbReference type="AlphaFoldDB" id="A0A6C0I8M0"/>
<evidence type="ECO:0000256" key="1">
    <source>
        <dbReference type="SAM" id="MobiDB-lite"/>
    </source>
</evidence>
<sequence>MVKSSNLEELFKKRKKFSPGTLATANTPDITYAEFKKLENETMKEIETMKLYNANVNLLKQKNGTYEQVRERLKERVREGIKGLLNKTNLTKRERELVVEGSTPPSPRKGGYNSQKHKNTNITKQPRKPKILIKQPRKPKILIKQPRKPKILIKQPRKPNNNK</sequence>
<feature type="region of interest" description="Disordered" evidence="1">
    <location>
        <begin position="92"/>
        <end position="163"/>
    </location>
</feature>
<protein>
    <submittedName>
        <fullName evidence="2">Uncharacterized protein</fullName>
    </submittedName>
</protein>